<proteinExistence type="predicted"/>
<sequence>PKCLQSMFEQNVQLENVALFSDETKIADLRPALDAVAHNLKSLELDVIATSEQLKDILDSCPNLEALRLENLAAREIWKFTNPFEHKETQQSFTPTTYPKLKSLSIVTNKIYGVHEDYRLSYINHYFPNLESLELSILCRYSDTHRHHGEEAILQHGENIFMYKTVFNHLQNLKISFLSETIIDHLETFFPHLTSLEFIPQTWSSYASHIENKSIRHLLKSSAGSKLTSLKTVYPYQERSIVRDYVFIDADNHPTDGLAEVTPENKLPTKMNNLTTLDVCNLLMTAGSFYSYREFPKLQNLKIYLRSLALIKKISKSVKLEELVVLEIDFIQKNRVGKNITDLLTMFPKLRVFKTNANLNSLQLKALKTQYPYLSIIIDRE</sequence>
<dbReference type="Proteomes" id="UP001150538">
    <property type="component" value="Unassembled WGS sequence"/>
</dbReference>
<gene>
    <name evidence="1" type="ORF">H4219_006404</name>
</gene>
<reference evidence="1" key="1">
    <citation type="submission" date="2022-07" db="EMBL/GenBank/DDBJ databases">
        <title>Phylogenomic reconstructions and comparative analyses of Kickxellomycotina fungi.</title>
        <authorList>
            <person name="Reynolds N.K."/>
            <person name="Stajich J.E."/>
            <person name="Barry K."/>
            <person name="Grigoriev I.V."/>
            <person name="Crous P."/>
            <person name="Smith M.E."/>
        </authorList>
    </citation>
    <scope>NUCLEOTIDE SEQUENCE</scope>
    <source>
        <strain evidence="1">NBRC 100468</strain>
    </source>
</reference>
<dbReference type="SUPFAM" id="SSF52047">
    <property type="entry name" value="RNI-like"/>
    <property type="match status" value="1"/>
</dbReference>
<feature type="non-terminal residue" evidence="1">
    <location>
        <position position="1"/>
    </location>
</feature>
<evidence type="ECO:0000313" key="2">
    <source>
        <dbReference type="Proteomes" id="UP001150538"/>
    </source>
</evidence>
<dbReference type="AlphaFoldDB" id="A0A9W8DHJ7"/>
<name>A0A9W8DHJ7_9FUNG</name>
<organism evidence="1 2">
    <name type="scientific">Mycoemilia scoparia</name>
    <dbReference type="NCBI Taxonomy" id="417184"/>
    <lineage>
        <taxon>Eukaryota</taxon>
        <taxon>Fungi</taxon>
        <taxon>Fungi incertae sedis</taxon>
        <taxon>Zoopagomycota</taxon>
        <taxon>Kickxellomycotina</taxon>
        <taxon>Kickxellomycetes</taxon>
        <taxon>Kickxellales</taxon>
        <taxon>Kickxellaceae</taxon>
        <taxon>Mycoemilia</taxon>
    </lineage>
</organism>
<dbReference type="InterPro" id="IPR032675">
    <property type="entry name" value="LRR_dom_sf"/>
</dbReference>
<protein>
    <submittedName>
        <fullName evidence="1">Uncharacterized protein</fullName>
    </submittedName>
</protein>
<accession>A0A9W8DHJ7</accession>
<dbReference type="EMBL" id="JANBPU010000749">
    <property type="protein sequence ID" value="KAJ1909439.1"/>
    <property type="molecule type" value="Genomic_DNA"/>
</dbReference>
<evidence type="ECO:0000313" key="1">
    <source>
        <dbReference type="EMBL" id="KAJ1909439.1"/>
    </source>
</evidence>
<keyword evidence="2" id="KW-1185">Reference proteome</keyword>
<dbReference type="Gene3D" id="3.80.10.10">
    <property type="entry name" value="Ribonuclease Inhibitor"/>
    <property type="match status" value="1"/>
</dbReference>
<comment type="caution">
    <text evidence="1">The sequence shown here is derived from an EMBL/GenBank/DDBJ whole genome shotgun (WGS) entry which is preliminary data.</text>
</comment>